<keyword evidence="8" id="KW-1185">Reference proteome</keyword>
<name>A0ABD4TBL8_9EURY</name>
<dbReference type="AlphaFoldDB" id="A0ABD4TBL8"/>
<keyword evidence="3" id="KW-0378">Hydrolase</keyword>
<dbReference type="EMBL" id="QFDM01000001">
    <property type="protein sequence ID" value="MCM2464917.1"/>
    <property type="molecule type" value="Genomic_DNA"/>
</dbReference>
<dbReference type="GO" id="GO:0000502">
    <property type="term" value="C:proteasome complex"/>
    <property type="evidence" value="ECO:0007669"/>
    <property type="project" value="UniProtKB-KW"/>
</dbReference>
<sequence length="123" mass="13677">MAIRGISRDLLAMLFELGKEHHPNEFVAVLRERNGIIRDLDLVPGTIVGEESASFFIDMLPLDIHQAGSAHSHPNGVLSPSSADLRFFPTVGRYHVIVGSPYTERDWRCYRADGSAMSLEVVE</sequence>
<keyword evidence="1" id="KW-0645">Protease</keyword>
<evidence type="ECO:0000256" key="4">
    <source>
        <dbReference type="ARBA" id="ARBA00022833"/>
    </source>
</evidence>
<feature type="domain" description="JAB" evidence="6">
    <location>
        <begin position="9"/>
        <end position="110"/>
    </location>
</feature>
<evidence type="ECO:0000259" key="6">
    <source>
        <dbReference type="Pfam" id="PF14464"/>
    </source>
</evidence>
<gene>
    <name evidence="7" type="ORF">DIC75_01075</name>
</gene>
<evidence type="ECO:0000256" key="1">
    <source>
        <dbReference type="ARBA" id="ARBA00022670"/>
    </source>
</evidence>
<keyword evidence="4" id="KW-0862">Zinc</keyword>
<dbReference type="GO" id="GO:0046872">
    <property type="term" value="F:metal ion binding"/>
    <property type="evidence" value="ECO:0007669"/>
    <property type="project" value="UniProtKB-KW"/>
</dbReference>
<accession>A0ABD4TBL8</accession>
<dbReference type="Gene3D" id="3.40.140.10">
    <property type="entry name" value="Cytidine Deaminase, domain 2"/>
    <property type="match status" value="1"/>
</dbReference>
<evidence type="ECO:0000256" key="3">
    <source>
        <dbReference type="ARBA" id="ARBA00022801"/>
    </source>
</evidence>
<dbReference type="SUPFAM" id="SSF102712">
    <property type="entry name" value="JAB1/MPN domain"/>
    <property type="match status" value="1"/>
</dbReference>
<dbReference type="GO" id="GO:0008237">
    <property type="term" value="F:metallopeptidase activity"/>
    <property type="evidence" value="ECO:0007669"/>
    <property type="project" value="UniProtKB-KW"/>
</dbReference>
<dbReference type="RefSeq" id="WP_250986174.1">
    <property type="nucleotide sequence ID" value="NZ_QFDM01000001.1"/>
</dbReference>
<evidence type="ECO:0000313" key="8">
    <source>
        <dbReference type="Proteomes" id="UP001523230"/>
    </source>
</evidence>
<evidence type="ECO:0000313" key="7">
    <source>
        <dbReference type="EMBL" id="MCM2464917.1"/>
    </source>
</evidence>
<dbReference type="CDD" id="cd08072">
    <property type="entry name" value="MPN_archaeal"/>
    <property type="match status" value="1"/>
</dbReference>
<keyword evidence="5" id="KW-0482">Metalloprotease</keyword>
<evidence type="ECO:0000256" key="5">
    <source>
        <dbReference type="ARBA" id="ARBA00023049"/>
    </source>
</evidence>
<dbReference type="InterPro" id="IPR028090">
    <property type="entry name" value="JAB_dom_prok"/>
</dbReference>
<keyword evidence="2" id="KW-0479">Metal-binding</keyword>
<dbReference type="Proteomes" id="UP001523230">
    <property type="component" value="Unassembled WGS sequence"/>
</dbReference>
<dbReference type="Pfam" id="PF14464">
    <property type="entry name" value="Prok-JAB"/>
    <property type="match status" value="1"/>
</dbReference>
<keyword evidence="7" id="KW-0647">Proteasome</keyword>
<reference evidence="7 8" key="1">
    <citation type="submission" date="2018-05" db="EMBL/GenBank/DDBJ databases">
        <title>Isolation and characterization of genus Methanoculleus species and their viruses from deep sea marine sediment offshore southwestern Taiwan.</title>
        <authorList>
            <person name="Wei W.-H."/>
            <person name="Chen W.-C."/>
            <person name="Lai M.-C."/>
            <person name="Chen S.-C."/>
        </authorList>
    </citation>
    <scope>NUCLEOTIDE SEQUENCE [LARGE SCALE GENOMIC DNA]</scope>
    <source>
        <strain evidence="7 8">CWC-02</strain>
    </source>
</reference>
<evidence type="ECO:0000256" key="2">
    <source>
        <dbReference type="ARBA" id="ARBA00022723"/>
    </source>
</evidence>
<organism evidence="7 8">
    <name type="scientific">Methanoculleus oceani</name>
    <dbReference type="NCBI Taxonomy" id="2184756"/>
    <lineage>
        <taxon>Archaea</taxon>
        <taxon>Methanobacteriati</taxon>
        <taxon>Methanobacteriota</taxon>
        <taxon>Stenosarchaea group</taxon>
        <taxon>Methanomicrobia</taxon>
        <taxon>Methanomicrobiales</taxon>
        <taxon>Methanomicrobiaceae</taxon>
        <taxon>Methanoculleus</taxon>
    </lineage>
</organism>
<dbReference type="GO" id="GO:0006508">
    <property type="term" value="P:proteolysis"/>
    <property type="evidence" value="ECO:0007669"/>
    <property type="project" value="UniProtKB-KW"/>
</dbReference>
<proteinExistence type="predicted"/>
<comment type="caution">
    <text evidence="7">The sequence shown here is derived from an EMBL/GenBank/DDBJ whole genome shotgun (WGS) entry which is preliminary data.</text>
</comment>
<protein>
    <submittedName>
        <fullName evidence="7">Proteasome protein</fullName>
    </submittedName>
</protein>